<keyword evidence="2" id="KW-1185">Reference proteome</keyword>
<organism evidence="1 2">
    <name type="scientific">Caryophanon latum</name>
    <dbReference type="NCBI Taxonomy" id="33977"/>
    <lineage>
        <taxon>Bacteria</taxon>
        <taxon>Bacillati</taxon>
        <taxon>Bacillota</taxon>
        <taxon>Bacilli</taxon>
        <taxon>Bacillales</taxon>
        <taxon>Caryophanaceae</taxon>
        <taxon>Caryophanon</taxon>
    </lineage>
</organism>
<accession>A0A1C0YPJ7</accession>
<dbReference type="Proteomes" id="UP000093482">
    <property type="component" value="Unassembled WGS sequence"/>
</dbReference>
<reference evidence="1 2" key="1">
    <citation type="submission" date="2016-07" db="EMBL/GenBank/DDBJ databases">
        <title>Caryophanon latum genome sequencing.</title>
        <authorList>
            <person name="Verma A."/>
            <person name="Pal Y."/>
            <person name="Krishnamurthi S."/>
        </authorList>
    </citation>
    <scope>NUCLEOTIDE SEQUENCE [LARGE SCALE GENOMIC DNA]</scope>
    <source>
        <strain evidence="1 2">DSM 14151</strain>
    </source>
</reference>
<gene>
    <name evidence="1" type="ORF">A6K76_13160</name>
</gene>
<dbReference type="AlphaFoldDB" id="A0A1C0YPJ7"/>
<protein>
    <submittedName>
        <fullName evidence="1">Uncharacterized protein</fullName>
    </submittedName>
</protein>
<dbReference type="RefSeq" id="WP_066465430.1">
    <property type="nucleotide sequence ID" value="NZ_MATO01000046.1"/>
</dbReference>
<sequence length="204" mass="23951">MKITAKQSIFLLAGAETDAFDQLAAYDLYFYLLRDTGYTHFGYALMQDIALYFYNEDTPIFNSELTLIHPLRHTIVSEIIREKRLARLKAYTKHNDALALFAAALTTNMYIDLLQSSFAEVSEEEARQFHYFNDCIEEIFQISFSQNNSYPKKFVHMETTVLQSLRHYVQQHEDDYAEHIHKIYSSIGHYVLKMKDLSEIELHL</sequence>
<comment type="caution">
    <text evidence="1">The sequence shown here is derived from an EMBL/GenBank/DDBJ whole genome shotgun (WGS) entry which is preliminary data.</text>
</comment>
<evidence type="ECO:0000313" key="2">
    <source>
        <dbReference type="Proteomes" id="UP000093482"/>
    </source>
</evidence>
<proteinExistence type="predicted"/>
<name>A0A1C0YPJ7_9BACL</name>
<evidence type="ECO:0000313" key="1">
    <source>
        <dbReference type="EMBL" id="OCS89082.1"/>
    </source>
</evidence>
<dbReference type="EMBL" id="MATO01000046">
    <property type="protein sequence ID" value="OCS89082.1"/>
    <property type="molecule type" value="Genomic_DNA"/>
</dbReference>
<dbReference type="OrthoDB" id="2454956at2"/>